<dbReference type="PANTHER" id="PTHR30349">
    <property type="entry name" value="PHAGE INTEGRASE-RELATED"/>
    <property type="match status" value="1"/>
</dbReference>
<name>A0ABX1XSC0_9BACL</name>
<keyword evidence="1" id="KW-0233">DNA recombination</keyword>
<dbReference type="Proteomes" id="UP000616779">
    <property type="component" value="Unassembled WGS sequence"/>
</dbReference>
<dbReference type="InterPro" id="IPR002104">
    <property type="entry name" value="Integrase_catalytic"/>
</dbReference>
<feature type="domain" description="Tyr recombinase" evidence="2">
    <location>
        <begin position="3"/>
        <end position="168"/>
    </location>
</feature>
<dbReference type="EMBL" id="WHOA01000028">
    <property type="protein sequence ID" value="NOU70718.1"/>
    <property type="molecule type" value="Genomic_DNA"/>
</dbReference>
<evidence type="ECO:0000313" key="4">
    <source>
        <dbReference type="Proteomes" id="UP000616779"/>
    </source>
</evidence>
<accession>A0ABX1XSC0</accession>
<dbReference type="SUPFAM" id="SSF56349">
    <property type="entry name" value="DNA breaking-rejoining enzymes"/>
    <property type="match status" value="1"/>
</dbReference>
<gene>
    <name evidence="3" type="ORF">GC098_04615</name>
</gene>
<organism evidence="3 4">
    <name type="scientific">Paenibacillus phytorum</name>
    <dbReference type="NCBI Taxonomy" id="2654977"/>
    <lineage>
        <taxon>Bacteria</taxon>
        <taxon>Bacillati</taxon>
        <taxon>Bacillota</taxon>
        <taxon>Bacilli</taxon>
        <taxon>Bacillales</taxon>
        <taxon>Paenibacillaceae</taxon>
        <taxon>Paenibacillus</taxon>
    </lineage>
</organism>
<dbReference type="Pfam" id="PF00589">
    <property type="entry name" value="Phage_integrase"/>
    <property type="match status" value="1"/>
</dbReference>
<protein>
    <submittedName>
        <fullName evidence="3">Tyrosine-type recombinase/integrase</fullName>
    </submittedName>
</protein>
<sequence>MQKVNPIRDREKIKEIQDILLKRSLRDWLLFTTGINSGLHLNDLLQLKVKDVKGKNVIQVKEENTGKEKSFGLIEELHVGYQQYLQLMGDEEYVFRSKRTGVPIKRIHVYRILNKAAKEAGLNEVGTQTLRKTYGYHFYQTTKDVSVLKELFNQSAPSVTLKYIGVSS</sequence>
<reference evidence="3 4" key="1">
    <citation type="submission" date="2019-10" db="EMBL/GenBank/DDBJ databases">
        <title>Description of Paenibacillus terrestris sp. nov.</title>
        <authorList>
            <person name="Carlier A."/>
            <person name="Qi S."/>
        </authorList>
    </citation>
    <scope>NUCLEOTIDE SEQUENCE [LARGE SCALE GENOMIC DNA]</scope>
    <source>
        <strain evidence="3 4">LMG 31458</strain>
    </source>
</reference>
<comment type="caution">
    <text evidence="3">The sequence shown here is derived from an EMBL/GenBank/DDBJ whole genome shotgun (WGS) entry which is preliminary data.</text>
</comment>
<dbReference type="RefSeq" id="WP_171641410.1">
    <property type="nucleotide sequence ID" value="NZ_WHOA01000028.1"/>
</dbReference>
<dbReference type="PROSITE" id="PS51898">
    <property type="entry name" value="TYR_RECOMBINASE"/>
    <property type="match status" value="1"/>
</dbReference>
<dbReference type="InterPro" id="IPR013762">
    <property type="entry name" value="Integrase-like_cat_sf"/>
</dbReference>
<proteinExistence type="predicted"/>
<evidence type="ECO:0000256" key="1">
    <source>
        <dbReference type="ARBA" id="ARBA00023172"/>
    </source>
</evidence>
<dbReference type="PANTHER" id="PTHR30349:SF82">
    <property type="entry name" value="INTEGRASE_RECOMBINASE YOEC-RELATED"/>
    <property type="match status" value="1"/>
</dbReference>
<dbReference type="Gene3D" id="1.10.443.10">
    <property type="entry name" value="Intergrase catalytic core"/>
    <property type="match status" value="1"/>
</dbReference>
<dbReference type="InterPro" id="IPR011010">
    <property type="entry name" value="DNA_brk_join_enz"/>
</dbReference>
<evidence type="ECO:0000259" key="2">
    <source>
        <dbReference type="PROSITE" id="PS51898"/>
    </source>
</evidence>
<evidence type="ECO:0000313" key="3">
    <source>
        <dbReference type="EMBL" id="NOU70718.1"/>
    </source>
</evidence>
<dbReference type="InterPro" id="IPR050090">
    <property type="entry name" value="Tyrosine_recombinase_XerCD"/>
</dbReference>
<keyword evidence="4" id="KW-1185">Reference proteome</keyword>